<evidence type="ECO:0000313" key="2">
    <source>
        <dbReference type="Proteomes" id="UP000178894"/>
    </source>
</evidence>
<organism evidence="1 2">
    <name type="scientific">Candidatus Giovannonibacteria bacterium RIFCSPLOWO2_12_FULL_44_15</name>
    <dbReference type="NCBI Taxonomy" id="1798364"/>
    <lineage>
        <taxon>Bacteria</taxon>
        <taxon>Candidatus Giovannoniibacteriota</taxon>
    </lineage>
</organism>
<accession>A0A1F5Y0T1</accession>
<reference evidence="1 2" key="1">
    <citation type="journal article" date="2016" name="Nat. Commun.">
        <title>Thousands of microbial genomes shed light on interconnected biogeochemical processes in an aquifer system.</title>
        <authorList>
            <person name="Anantharaman K."/>
            <person name="Brown C.T."/>
            <person name="Hug L.A."/>
            <person name="Sharon I."/>
            <person name="Castelle C.J."/>
            <person name="Probst A.J."/>
            <person name="Thomas B.C."/>
            <person name="Singh A."/>
            <person name="Wilkins M.J."/>
            <person name="Karaoz U."/>
            <person name="Brodie E.L."/>
            <person name="Williams K.H."/>
            <person name="Hubbard S.S."/>
            <person name="Banfield J.F."/>
        </authorList>
    </citation>
    <scope>NUCLEOTIDE SEQUENCE [LARGE SCALE GENOMIC DNA]</scope>
</reference>
<dbReference type="AlphaFoldDB" id="A0A1F5Y0T1"/>
<protein>
    <submittedName>
        <fullName evidence="1">Uncharacterized protein</fullName>
    </submittedName>
</protein>
<dbReference type="Proteomes" id="UP000178894">
    <property type="component" value="Unassembled WGS sequence"/>
</dbReference>
<proteinExistence type="predicted"/>
<evidence type="ECO:0000313" key="1">
    <source>
        <dbReference type="EMBL" id="OGF93774.1"/>
    </source>
</evidence>
<comment type="caution">
    <text evidence="1">The sequence shown here is derived from an EMBL/GenBank/DDBJ whole genome shotgun (WGS) entry which is preliminary data.</text>
</comment>
<dbReference type="STRING" id="1798364.A3G54_02600"/>
<gene>
    <name evidence="1" type="ORF">A3G54_02600</name>
</gene>
<sequence length="87" mass="10296">MNRLWDACVAFREDDRMVFQLCSADPTISQEERDKISIKTALRMIKGAAEYYCYNKSLPRFSFKYLVSRAIIWLSQYLEEKEVCQPS</sequence>
<dbReference type="EMBL" id="MFIQ01000004">
    <property type="protein sequence ID" value="OGF93774.1"/>
    <property type="molecule type" value="Genomic_DNA"/>
</dbReference>
<name>A0A1F5Y0T1_9BACT</name>